<name>A0A645IT94_9ZZZZ</name>
<sequence length="57" mass="6872">MNKEQPENKEEALKKRIKELEEKLAYANQKIYAYDTFIDIAEKVEGIKIRNRYNKKP</sequence>
<comment type="caution">
    <text evidence="2">The sequence shown here is derived from an EMBL/GenBank/DDBJ whole genome shotgun (WGS) entry which is preliminary data.</text>
</comment>
<protein>
    <submittedName>
        <fullName evidence="2">Uncharacterized protein</fullName>
    </submittedName>
</protein>
<accession>A0A645IT94</accession>
<gene>
    <name evidence="2" type="ORF">SDC9_199262</name>
</gene>
<dbReference type="EMBL" id="VSSQ01116902">
    <property type="protein sequence ID" value="MPN51614.1"/>
    <property type="molecule type" value="Genomic_DNA"/>
</dbReference>
<organism evidence="2">
    <name type="scientific">bioreactor metagenome</name>
    <dbReference type="NCBI Taxonomy" id="1076179"/>
    <lineage>
        <taxon>unclassified sequences</taxon>
        <taxon>metagenomes</taxon>
        <taxon>ecological metagenomes</taxon>
    </lineage>
</organism>
<evidence type="ECO:0000256" key="1">
    <source>
        <dbReference type="SAM" id="Coils"/>
    </source>
</evidence>
<evidence type="ECO:0000313" key="2">
    <source>
        <dbReference type="EMBL" id="MPN51614.1"/>
    </source>
</evidence>
<keyword evidence="1" id="KW-0175">Coiled coil</keyword>
<reference evidence="2" key="1">
    <citation type="submission" date="2019-08" db="EMBL/GenBank/DDBJ databases">
        <authorList>
            <person name="Kucharzyk K."/>
            <person name="Murdoch R.W."/>
            <person name="Higgins S."/>
            <person name="Loffler F."/>
        </authorList>
    </citation>
    <scope>NUCLEOTIDE SEQUENCE</scope>
</reference>
<feature type="coiled-coil region" evidence="1">
    <location>
        <begin position="3"/>
        <end position="30"/>
    </location>
</feature>
<proteinExistence type="predicted"/>
<dbReference type="AlphaFoldDB" id="A0A645IT94"/>